<keyword evidence="1" id="KW-1133">Transmembrane helix</keyword>
<dbReference type="InterPro" id="IPR035940">
    <property type="entry name" value="CAP_sf"/>
</dbReference>
<keyword evidence="1" id="KW-0812">Transmembrane</keyword>
<dbReference type="AlphaFoldDB" id="A0A814PWN4"/>
<keyword evidence="5" id="KW-1185">Reference proteome</keyword>
<name>A0A814PWN4_ADIRI</name>
<dbReference type="Proteomes" id="UP000663852">
    <property type="component" value="Unassembled WGS sequence"/>
</dbReference>
<dbReference type="EMBL" id="CAJNOJ010000101">
    <property type="protein sequence ID" value="CAF1111412.1"/>
    <property type="molecule type" value="Genomic_DNA"/>
</dbReference>
<reference evidence="3" key="1">
    <citation type="submission" date="2021-02" db="EMBL/GenBank/DDBJ databases">
        <authorList>
            <person name="Nowell W R."/>
        </authorList>
    </citation>
    <scope>NUCLEOTIDE SEQUENCE</scope>
</reference>
<sequence length="265" mass="30495">MDIQGFSQTYWYIWFIIVLFIVSLVLVNGVGVYLYRKKRRKFLQQTNRIDNEIPMRTSLNSTSFKLSNPSYGSMSTLSIGKRPSRCTNSKVHPSRDVKISTIHETVRSDQSDSSFSSSDEVQLSLEEFQRQALKEHNNIRTIHNKPLMKLDQSLNLYAQYWAERCARANVVIPSKLDWRMHCKGELLDESLVSINSTEILDGSRFTYLLMSKGNQSHEVDCILNELSTEVGFGRAKSHPNDQTQTSQWIGVAHYYPCRQLTTVQS</sequence>
<evidence type="ECO:0000313" key="5">
    <source>
        <dbReference type="Proteomes" id="UP000663828"/>
    </source>
</evidence>
<dbReference type="InterPro" id="IPR014044">
    <property type="entry name" value="CAP_dom"/>
</dbReference>
<evidence type="ECO:0000313" key="6">
    <source>
        <dbReference type="Proteomes" id="UP000663852"/>
    </source>
</evidence>
<feature type="transmembrane region" description="Helical" evidence="1">
    <location>
        <begin position="12"/>
        <end position="35"/>
    </location>
</feature>
<dbReference type="EMBL" id="CAJNOR010001460">
    <property type="protein sequence ID" value="CAF1147240.1"/>
    <property type="molecule type" value="Genomic_DNA"/>
</dbReference>
<comment type="caution">
    <text evidence="3">The sequence shown here is derived from an EMBL/GenBank/DDBJ whole genome shotgun (WGS) entry which is preliminary data.</text>
</comment>
<dbReference type="Proteomes" id="UP000663828">
    <property type="component" value="Unassembled WGS sequence"/>
</dbReference>
<evidence type="ECO:0000259" key="2">
    <source>
        <dbReference type="Pfam" id="PF00188"/>
    </source>
</evidence>
<dbReference type="SUPFAM" id="SSF55797">
    <property type="entry name" value="PR-1-like"/>
    <property type="match status" value="1"/>
</dbReference>
<keyword evidence="1" id="KW-0472">Membrane</keyword>
<dbReference type="OrthoDB" id="9998509at2759"/>
<dbReference type="Pfam" id="PF00188">
    <property type="entry name" value="CAP"/>
    <property type="match status" value="1"/>
</dbReference>
<organism evidence="3 6">
    <name type="scientific">Adineta ricciae</name>
    <name type="common">Rotifer</name>
    <dbReference type="NCBI Taxonomy" id="249248"/>
    <lineage>
        <taxon>Eukaryota</taxon>
        <taxon>Metazoa</taxon>
        <taxon>Spiralia</taxon>
        <taxon>Gnathifera</taxon>
        <taxon>Rotifera</taxon>
        <taxon>Eurotatoria</taxon>
        <taxon>Bdelloidea</taxon>
        <taxon>Adinetida</taxon>
        <taxon>Adinetidae</taxon>
        <taxon>Adineta</taxon>
    </lineage>
</organism>
<accession>A0A814PWN4</accession>
<feature type="domain" description="SCP" evidence="2">
    <location>
        <begin position="133"/>
        <end position="241"/>
    </location>
</feature>
<evidence type="ECO:0000313" key="4">
    <source>
        <dbReference type="EMBL" id="CAF1147240.1"/>
    </source>
</evidence>
<protein>
    <recommendedName>
        <fullName evidence="2">SCP domain-containing protein</fullName>
    </recommendedName>
</protein>
<evidence type="ECO:0000313" key="3">
    <source>
        <dbReference type="EMBL" id="CAF1111412.1"/>
    </source>
</evidence>
<gene>
    <name evidence="3" type="ORF">EDS130_LOCUS20531</name>
    <name evidence="4" type="ORF">XAT740_LOCUS20752</name>
</gene>
<proteinExistence type="predicted"/>
<dbReference type="Gene3D" id="3.40.33.10">
    <property type="entry name" value="CAP"/>
    <property type="match status" value="1"/>
</dbReference>
<evidence type="ECO:0000256" key="1">
    <source>
        <dbReference type="SAM" id="Phobius"/>
    </source>
</evidence>